<evidence type="ECO:0000313" key="1">
    <source>
        <dbReference type="Proteomes" id="UP000887576"/>
    </source>
</evidence>
<dbReference type="WBParaSite" id="JU765_v2.g12315.t1">
    <property type="protein sequence ID" value="JU765_v2.g12315.t1"/>
    <property type="gene ID" value="JU765_v2.g12315"/>
</dbReference>
<organism evidence="1 2">
    <name type="scientific">Panagrolaimus sp. JU765</name>
    <dbReference type="NCBI Taxonomy" id="591449"/>
    <lineage>
        <taxon>Eukaryota</taxon>
        <taxon>Metazoa</taxon>
        <taxon>Ecdysozoa</taxon>
        <taxon>Nematoda</taxon>
        <taxon>Chromadorea</taxon>
        <taxon>Rhabditida</taxon>
        <taxon>Tylenchina</taxon>
        <taxon>Panagrolaimomorpha</taxon>
        <taxon>Panagrolaimoidea</taxon>
        <taxon>Panagrolaimidae</taxon>
        <taxon>Panagrolaimus</taxon>
    </lineage>
</organism>
<dbReference type="Proteomes" id="UP000887576">
    <property type="component" value="Unplaced"/>
</dbReference>
<protein>
    <submittedName>
        <fullName evidence="2">Rolling pebbles</fullName>
    </submittedName>
</protein>
<evidence type="ECO:0000313" key="2">
    <source>
        <dbReference type="WBParaSite" id="JU765_v2.g12315.t1"/>
    </source>
</evidence>
<reference evidence="2" key="1">
    <citation type="submission" date="2022-11" db="UniProtKB">
        <authorList>
            <consortium name="WormBaseParasite"/>
        </authorList>
    </citation>
    <scope>IDENTIFICATION</scope>
</reference>
<proteinExistence type="predicted"/>
<accession>A0AC34Q306</accession>
<name>A0AC34Q306_9BILA</name>
<sequence>MQNDGNSSNDGNINRFGTFRRSLKQINSFKNKFFRLPATPRLSRATKALGKGEETTSWNFERPSVSNNEPNFGPTGNLKVNEKPPKPFKEDNLYFSNNALSPNSLDKNSRSSKTLLVDYNHRQDQNLANRSKRNSNRISFPTFSPPNATEAEMIIQDHMRNLLTPEVPSGYYHYGFLPNTSYAPSGEIYDAQWQKDHYLKIDSETSSPSNSLISLANRLSARPRSVNNSIRKQNTLKPIYPLNGIFHSQSAKALQITHASGSRDISPLFSLFDVIADSDAEKPFLGREWVFKDLHQMVVNEQTQFTLIYGKSGSGKSSIIRQIIFQSLFFKNVVNGDTVDSGITIGSQSSLHSTLSSRNYEWFKAIGSRIVAYHNCRLYSAISCMLPEFVKNIASHLYVSSILNAYSEVVQQSNELMDLLLFGTHLLDIDPVDLCRKLICVPLSRITVPADECFIVAIDGLDEADFHRNENGESIAWLLKQVQNELPPWLRFILTSAAYPPLVDLKVRTIEIDDAEMDQRVKRDGRLLTDYRITISPRLEQKFRILQELDTNGDIVDELVTLSQGNHLYLQLILDLIEQDKIHLETCNISLLPTTLSQLYLLLLNIHYPIISQFNEITDILSILIASLKPLNFDQILKMLNSANEMVSAEDLKEKLEILQPFVLKLSNGCYVPIHPTFREWILKMSDQTDYAVDVRMGHILHSIACVRNNNCTPESIFELGHHLLKANPYKYLRKEIAVDLPKGKDCQIEWIKIAAASDSVLNKALIYDRNLYYPNSKVSRLLLLSGADPNASWPDGDTLLCKYSSIGNVSMIQLLLHYKADPNLPNSKNKKTPLMLAAKKNNFEVVKLLLKNGALLDFFDNENKSALIHAAETSGGQLIVNYLLEYIDKRGINMDKEIKLASETAAASGLIPTCEIFLKTKPGVIDLSRMLCAACTCGQTEIVQFLLSRGAFLTVDHFWNGKSALLCAIDSGSWDLVVSMLNSSKIDLNKEYITEEGWTPLIVACRHGHAGLAELLINRGANMDITDNNGQTAVMHAIMKYSTSTANLLIDHGCRINVKDRQGNGLIHLLAQFTNKFLIDKLLALGLSLEDKNNADLRAVEIAIYHNNGLAVDIFLRRGARLRTLTWKVAIESDVQFILVLIRKLLDDAAILLKRKHQKEAVQRFEYALEKCNELLGEESASNRSSVINNNLERQSISVIKPQLTHYKVQILIAMTNIKRKNNDLRAAIECASNGLLIANTDESKYELWICRAKCHFDGHDMEKARIDAKLAAQIKPENADVVNLLAVLNTP</sequence>